<dbReference type="AlphaFoldDB" id="A0A8S1V0I7"/>
<comment type="caution">
    <text evidence="2">The sequence shown here is derived from an EMBL/GenBank/DDBJ whole genome shotgun (WGS) entry which is preliminary data.</text>
</comment>
<feature type="coiled-coil region" evidence="1">
    <location>
        <begin position="173"/>
        <end position="200"/>
    </location>
</feature>
<protein>
    <recommendedName>
        <fullName evidence="4">Tetratricopeptide repeat protein</fullName>
    </recommendedName>
</protein>
<dbReference type="EMBL" id="CAJJDO010000050">
    <property type="protein sequence ID" value="CAD8169289.1"/>
    <property type="molecule type" value="Genomic_DNA"/>
</dbReference>
<evidence type="ECO:0000313" key="3">
    <source>
        <dbReference type="Proteomes" id="UP000689195"/>
    </source>
</evidence>
<accession>A0A8S1V0I7</accession>
<proteinExistence type="predicted"/>
<keyword evidence="1" id="KW-0175">Coiled coil</keyword>
<organism evidence="2 3">
    <name type="scientific">Paramecium pentaurelia</name>
    <dbReference type="NCBI Taxonomy" id="43138"/>
    <lineage>
        <taxon>Eukaryota</taxon>
        <taxon>Sar</taxon>
        <taxon>Alveolata</taxon>
        <taxon>Ciliophora</taxon>
        <taxon>Intramacronucleata</taxon>
        <taxon>Oligohymenophorea</taxon>
        <taxon>Peniculida</taxon>
        <taxon>Parameciidae</taxon>
        <taxon>Paramecium</taxon>
    </lineage>
</organism>
<keyword evidence="3" id="KW-1185">Reference proteome</keyword>
<reference evidence="2" key="1">
    <citation type="submission" date="2021-01" db="EMBL/GenBank/DDBJ databases">
        <authorList>
            <consortium name="Genoscope - CEA"/>
            <person name="William W."/>
        </authorList>
    </citation>
    <scope>NUCLEOTIDE SEQUENCE</scope>
</reference>
<dbReference type="InterPro" id="IPR019734">
    <property type="entry name" value="TPR_rpt"/>
</dbReference>
<sequence>MGQDRGMQILQQLSRLQGRNIYPQLQVINKWQLNQLVLSGRSIKSSIRSTRRKRKTLQDYNISIKLNLNYADVYNNRGVLQNGLGDKQKALQDHTIAIKLNQNYAPAYYTQVIIQLYTQEFYLKNKEKIKSPSKNQLYKGIAQMILHVLILEIKPINIYINQNIQTNQFHINKPLYEQKFNDLENQIIKLSDENSDMKMKINSILEQDYFQVSETLKQLNKKENINQFMYFNALVWTLFPRIYFKLIKMQQQNVIQNNAKLFFQKVVNAGLSTLGALPGGRNTFNLINTALDYGFEYRKNKNLLKDQQTEQYFQMQFYTSCSIINKDINCKPELSKSFLSNLTDKPESNFKFFVDQLLTEEDKQFRDSEYWAASTGDASIILNYMKKNSERMANQILNKQVILK</sequence>
<dbReference type="Proteomes" id="UP000689195">
    <property type="component" value="Unassembled WGS sequence"/>
</dbReference>
<evidence type="ECO:0000313" key="2">
    <source>
        <dbReference type="EMBL" id="CAD8169289.1"/>
    </source>
</evidence>
<dbReference type="SMART" id="SM00028">
    <property type="entry name" value="TPR"/>
    <property type="match status" value="1"/>
</dbReference>
<name>A0A8S1V0I7_9CILI</name>
<evidence type="ECO:0000256" key="1">
    <source>
        <dbReference type="SAM" id="Coils"/>
    </source>
</evidence>
<evidence type="ECO:0008006" key="4">
    <source>
        <dbReference type="Google" id="ProtNLM"/>
    </source>
</evidence>
<gene>
    <name evidence="2" type="ORF">PPENT_87.1.T0500259</name>
</gene>